<evidence type="ECO:0000313" key="5">
    <source>
        <dbReference type="EMBL" id="CBE68877.1"/>
    </source>
</evidence>
<dbReference type="PANTHER" id="PTHR44591">
    <property type="entry name" value="STRESS RESPONSE REGULATOR PROTEIN 1"/>
    <property type="match status" value="1"/>
</dbReference>
<dbReference type="Pfam" id="PF00072">
    <property type="entry name" value="Response_reg"/>
    <property type="match status" value="1"/>
</dbReference>
<protein>
    <recommendedName>
        <fullName evidence="7">Response regulatory domain-containing protein</fullName>
    </recommendedName>
</protein>
<evidence type="ECO:0000259" key="3">
    <source>
        <dbReference type="PROSITE" id="PS50110"/>
    </source>
</evidence>
<dbReference type="Proteomes" id="UP000006898">
    <property type="component" value="Chromosome"/>
</dbReference>
<evidence type="ECO:0000259" key="4">
    <source>
        <dbReference type="PROSITE" id="PS50801"/>
    </source>
</evidence>
<dbReference type="InterPro" id="IPR036513">
    <property type="entry name" value="STAS_dom_sf"/>
</dbReference>
<dbReference type="HOGENOM" id="CLU_680925_0_0_0"/>
<dbReference type="KEGG" id="mox:DAMO_1819"/>
<dbReference type="PROSITE" id="PS50801">
    <property type="entry name" value="STAS"/>
    <property type="match status" value="1"/>
</dbReference>
<evidence type="ECO:0008006" key="7">
    <source>
        <dbReference type="Google" id="ProtNLM"/>
    </source>
</evidence>
<name>D5MGJ6_METO1</name>
<dbReference type="SMART" id="SM00448">
    <property type="entry name" value="REC"/>
    <property type="match status" value="1"/>
</dbReference>
<dbReference type="InterPro" id="IPR002645">
    <property type="entry name" value="STAS_dom"/>
</dbReference>
<dbReference type="InterPro" id="IPR011006">
    <property type="entry name" value="CheY-like_superfamily"/>
</dbReference>
<organism evidence="5 6">
    <name type="scientific">Methylomirabilis oxygeniifera</name>
    <dbReference type="NCBI Taxonomy" id="671143"/>
    <lineage>
        <taxon>Bacteria</taxon>
        <taxon>Candidatus Methylomirabilota</taxon>
        <taxon>Candidatus Methylomirabilia</taxon>
        <taxon>Candidatus Methylomirabilales</taxon>
        <taxon>Candidatus Methylomirabilaceae</taxon>
        <taxon>Candidatus Methylomirabilis</taxon>
    </lineage>
</organism>
<dbReference type="EMBL" id="FP565575">
    <property type="protein sequence ID" value="CBE68877.1"/>
    <property type="molecule type" value="Genomic_DNA"/>
</dbReference>
<dbReference type="InterPro" id="IPR001789">
    <property type="entry name" value="Sig_transdc_resp-reg_receiver"/>
</dbReference>
<dbReference type="Gene3D" id="3.40.50.2300">
    <property type="match status" value="1"/>
</dbReference>
<dbReference type="SUPFAM" id="SSF52172">
    <property type="entry name" value="CheY-like"/>
    <property type="match status" value="1"/>
</dbReference>
<dbReference type="PROSITE" id="PS50110">
    <property type="entry name" value="RESPONSE_REGULATORY"/>
    <property type="match status" value="1"/>
</dbReference>
<sequence>MGKDTILVIDDDDQVRESLEQYLELLGHKVKSAPDAQAAIGHVRHGVDLVLTDQRLQGTSGLELIREIRKLNLRVPFVLMTGFPDISTVQEARALSVSAFLKKPLDLKDLARRVDVLLGKPDTDRFYGTILLLSQGLADTLEEKLTWGEIRIYDGADEVDQVLEVVIREKPVAILGDVKSPFTLSLLDEYRRRKQDQATFVVAGDEGDLDVIAEALFERKADGAVTLSDTAENIRSHIIECVKRLEEGKEKQRRIRETLIERCMYARPFQRGRYCVYQGPCAFREGWVVVNGAEHQKCAKKPLQFEDWQTVGLCVWPHGEMTLEKVHDVRREISAMIKLGKKAIVIDLTSIKELHVNLLETLVDLHEELMATHHNGTMSVINLDLQLHAEFLRFNQTQGIRLLL</sequence>
<dbReference type="AlphaFoldDB" id="D5MGJ6"/>
<feature type="domain" description="Response regulatory" evidence="3">
    <location>
        <begin position="5"/>
        <end position="118"/>
    </location>
</feature>
<feature type="modified residue" description="4-aspartylphosphate" evidence="2">
    <location>
        <position position="53"/>
    </location>
</feature>
<accession>D5MGJ6</accession>
<feature type="domain" description="STAS" evidence="4">
    <location>
        <begin position="319"/>
        <end position="404"/>
    </location>
</feature>
<keyword evidence="1 2" id="KW-0597">Phosphoprotein</keyword>
<dbReference type="CDD" id="cd00156">
    <property type="entry name" value="REC"/>
    <property type="match status" value="1"/>
</dbReference>
<reference evidence="5 6" key="1">
    <citation type="journal article" date="2010" name="Nature">
        <title>Nitrite-driven anaerobic methane oxidation by oxygenic bacteria.</title>
        <authorList>
            <person name="Ettwig K.F."/>
            <person name="Butler M.K."/>
            <person name="Le Paslier D."/>
            <person name="Pelletier E."/>
            <person name="Mangenot S."/>
            <person name="Kuypers M.M.M."/>
            <person name="Schreiber F."/>
            <person name="Dutilh B.E."/>
            <person name="Zedelius J."/>
            <person name="de Beer D."/>
            <person name="Gloerich J."/>
            <person name="Wessels H.J.C.T."/>
            <person name="van Allen T."/>
            <person name="Luesken F."/>
            <person name="Wu M."/>
            <person name="van de Pas-Schoonen K.T."/>
            <person name="Op den Camp H.J.M."/>
            <person name="Janssen-Megens E.M."/>
            <person name="Francoijs K-J."/>
            <person name="Stunnenberg H."/>
            <person name="Weissenbach J."/>
            <person name="Jetten M.S.M."/>
            <person name="Strous M."/>
        </authorList>
    </citation>
    <scope>NUCLEOTIDE SEQUENCE [LARGE SCALE GENOMIC DNA]</scope>
</reference>
<dbReference type="PANTHER" id="PTHR44591:SF3">
    <property type="entry name" value="RESPONSE REGULATORY DOMAIN-CONTAINING PROTEIN"/>
    <property type="match status" value="1"/>
</dbReference>
<dbReference type="Gene3D" id="3.30.750.24">
    <property type="entry name" value="STAS domain"/>
    <property type="match status" value="1"/>
</dbReference>
<evidence type="ECO:0000313" key="6">
    <source>
        <dbReference type="Proteomes" id="UP000006898"/>
    </source>
</evidence>
<gene>
    <name evidence="5" type="ORF">DAMO_1819</name>
</gene>
<dbReference type="eggNOG" id="COG2204">
    <property type="taxonomic scope" value="Bacteria"/>
</dbReference>
<dbReference type="GO" id="GO:0000160">
    <property type="term" value="P:phosphorelay signal transduction system"/>
    <property type="evidence" value="ECO:0007669"/>
    <property type="project" value="InterPro"/>
</dbReference>
<evidence type="ECO:0000256" key="1">
    <source>
        <dbReference type="ARBA" id="ARBA00022553"/>
    </source>
</evidence>
<evidence type="ECO:0000256" key="2">
    <source>
        <dbReference type="PROSITE-ProRule" id="PRU00169"/>
    </source>
</evidence>
<proteinExistence type="predicted"/>
<dbReference type="STRING" id="671143.DAMO_1819"/>
<dbReference type="InterPro" id="IPR050595">
    <property type="entry name" value="Bact_response_regulator"/>
</dbReference>